<proteinExistence type="predicted"/>
<evidence type="ECO:0000259" key="2">
    <source>
        <dbReference type="Pfam" id="PF19493"/>
    </source>
</evidence>
<evidence type="ECO:0000256" key="1">
    <source>
        <dbReference type="SAM" id="MobiDB-lite"/>
    </source>
</evidence>
<accession>A0ABN3C0R8</accession>
<dbReference type="RefSeq" id="WP_346163997.1">
    <property type="nucleotide sequence ID" value="NZ_BAAAOQ010000025.1"/>
</dbReference>
<keyword evidence="4" id="KW-1185">Reference proteome</keyword>
<dbReference type="EMBL" id="BAAAOQ010000025">
    <property type="protein sequence ID" value="GAA2202746.1"/>
    <property type="molecule type" value="Genomic_DNA"/>
</dbReference>
<reference evidence="3 4" key="1">
    <citation type="journal article" date="2019" name="Int. J. Syst. Evol. Microbiol.">
        <title>The Global Catalogue of Microorganisms (GCM) 10K type strain sequencing project: providing services to taxonomists for standard genome sequencing and annotation.</title>
        <authorList>
            <consortium name="The Broad Institute Genomics Platform"/>
            <consortium name="The Broad Institute Genome Sequencing Center for Infectious Disease"/>
            <person name="Wu L."/>
            <person name="Ma J."/>
        </authorList>
    </citation>
    <scope>NUCLEOTIDE SEQUENCE [LARGE SCALE GENOMIC DNA]</scope>
    <source>
        <strain evidence="3 4">JCM 14924</strain>
    </source>
</reference>
<name>A0ABN3C0R8_9ACTN</name>
<sequence length="170" mass="17717">MADTTEFRVSDGSVLRVEVDGPAPPGGAAYEPVRRRRGDAAGAAADTLRQAVDRVRPAVQDVLASLRAMPQAPDRVCLEFGVKLSADAGVVLARAATEAHFKVALEWERRPGGSGRDGADDEPDPDAEPGGTGRNDADGRPEPDREPGGSGRNRADDEPAPDAEPAVDGD</sequence>
<feature type="compositionally biased region" description="Basic and acidic residues" evidence="1">
    <location>
        <begin position="135"/>
        <end position="157"/>
    </location>
</feature>
<dbReference type="Proteomes" id="UP001501391">
    <property type="component" value="Unassembled WGS sequence"/>
</dbReference>
<feature type="compositionally biased region" description="Acidic residues" evidence="1">
    <location>
        <begin position="158"/>
        <end position="170"/>
    </location>
</feature>
<organism evidence="3 4">
    <name type="scientific">Streptomyces bangladeshensis</name>
    <dbReference type="NCBI Taxonomy" id="295352"/>
    <lineage>
        <taxon>Bacteria</taxon>
        <taxon>Bacillati</taxon>
        <taxon>Actinomycetota</taxon>
        <taxon>Actinomycetes</taxon>
        <taxon>Kitasatosporales</taxon>
        <taxon>Streptomycetaceae</taxon>
        <taxon>Streptomyces</taxon>
    </lineage>
</organism>
<evidence type="ECO:0000313" key="3">
    <source>
        <dbReference type="EMBL" id="GAA2202746.1"/>
    </source>
</evidence>
<feature type="region of interest" description="Disordered" evidence="1">
    <location>
        <begin position="106"/>
        <end position="170"/>
    </location>
</feature>
<dbReference type="Pfam" id="PF19493">
    <property type="entry name" value="Trypco1"/>
    <property type="match status" value="1"/>
</dbReference>
<protein>
    <submittedName>
        <fullName evidence="3">CU044_2847 family protein</fullName>
    </submittedName>
</protein>
<comment type="caution">
    <text evidence="3">The sequence shown here is derived from an EMBL/GenBank/DDBJ whole genome shotgun (WGS) entry which is preliminary data.</text>
</comment>
<evidence type="ECO:0000313" key="4">
    <source>
        <dbReference type="Proteomes" id="UP001501391"/>
    </source>
</evidence>
<dbReference type="NCBIfam" id="NF041216">
    <property type="entry name" value="CU044_2847_fam"/>
    <property type="match status" value="1"/>
</dbReference>
<gene>
    <name evidence="3" type="ORF">GCM10009787_62940</name>
</gene>
<dbReference type="InterPro" id="IPR045794">
    <property type="entry name" value="Trypco1"/>
</dbReference>
<feature type="domain" description="Trypsin-co-occurring" evidence="2">
    <location>
        <begin position="7"/>
        <end position="109"/>
    </location>
</feature>